<dbReference type="InterPro" id="IPR034122">
    <property type="entry name" value="Retropepsin-like_bacterial"/>
</dbReference>
<dbReference type="AlphaFoldDB" id="A0A1G7G8E5"/>
<dbReference type="Proteomes" id="UP000199109">
    <property type="component" value="Unassembled WGS sequence"/>
</dbReference>
<proteinExistence type="predicted"/>
<accession>A0A1G7G8E5</accession>
<dbReference type="OrthoDB" id="947490at2"/>
<dbReference type="InterPro" id="IPR021109">
    <property type="entry name" value="Peptidase_aspartic_dom_sf"/>
</dbReference>
<dbReference type="RefSeq" id="WP_091871145.1">
    <property type="nucleotide sequence ID" value="NZ_FNAO01000008.1"/>
</dbReference>
<keyword evidence="1" id="KW-0645">Protease</keyword>
<dbReference type="EMBL" id="FNAO01000008">
    <property type="protein sequence ID" value="SDE84367.1"/>
    <property type="molecule type" value="Genomic_DNA"/>
</dbReference>
<dbReference type="SUPFAM" id="SSF50630">
    <property type="entry name" value="Acid proteases"/>
    <property type="match status" value="1"/>
</dbReference>
<dbReference type="Gene3D" id="2.40.70.10">
    <property type="entry name" value="Acid Proteases"/>
    <property type="match status" value="1"/>
</dbReference>
<dbReference type="STRING" id="641691.SAMN05421636_10816"/>
<evidence type="ECO:0000313" key="1">
    <source>
        <dbReference type="EMBL" id="SDE84367.1"/>
    </source>
</evidence>
<keyword evidence="1" id="KW-0378">Hydrolase</keyword>
<sequence>MRKMLCLKFLFLLIFLSPFYVFAQDLIEMEKSNGIYTIPCKVNDLKLDFIFDTGASDVSISLSEAHFMLKNKYLKKSDLKGSTYYQIANGDIVEGTTIIIRELEIGTKKIHDVEASIVHSLSAPLLLGQSALRRFGKFTFDYNNNTLVLGGSNVITKKEAAFDIKPKSSVSTSTYKKKGYPKDNSFMSLTKRKTKVYAEIENRPNGSTGFINQNYFIIKGQKLLVIQKTKDWCQIETIDKAKKGYVRTKDIW</sequence>
<dbReference type="GO" id="GO:0008233">
    <property type="term" value="F:peptidase activity"/>
    <property type="evidence" value="ECO:0007669"/>
    <property type="project" value="UniProtKB-KW"/>
</dbReference>
<evidence type="ECO:0000313" key="2">
    <source>
        <dbReference type="Proteomes" id="UP000199109"/>
    </source>
</evidence>
<organism evidence="1 2">
    <name type="scientific">Pricia antarctica</name>
    <dbReference type="NCBI Taxonomy" id="641691"/>
    <lineage>
        <taxon>Bacteria</taxon>
        <taxon>Pseudomonadati</taxon>
        <taxon>Bacteroidota</taxon>
        <taxon>Flavobacteriia</taxon>
        <taxon>Flavobacteriales</taxon>
        <taxon>Flavobacteriaceae</taxon>
        <taxon>Pricia</taxon>
    </lineage>
</organism>
<dbReference type="GO" id="GO:0006508">
    <property type="term" value="P:proteolysis"/>
    <property type="evidence" value="ECO:0007669"/>
    <property type="project" value="UniProtKB-KW"/>
</dbReference>
<dbReference type="Pfam" id="PF13975">
    <property type="entry name" value="gag-asp_proteas"/>
    <property type="match status" value="1"/>
</dbReference>
<dbReference type="CDD" id="cd05483">
    <property type="entry name" value="retropepsin_like_bacteria"/>
    <property type="match status" value="1"/>
</dbReference>
<gene>
    <name evidence="1" type="ORF">SAMN05421636_10816</name>
</gene>
<keyword evidence="2" id="KW-1185">Reference proteome</keyword>
<reference evidence="1 2" key="1">
    <citation type="submission" date="2016-10" db="EMBL/GenBank/DDBJ databases">
        <authorList>
            <person name="de Groot N.N."/>
        </authorList>
    </citation>
    <scope>NUCLEOTIDE SEQUENCE [LARGE SCALE GENOMIC DNA]</scope>
    <source>
        <strain evidence="1 2">DSM 23421</strain>
    </source>
</reference>
<protein>
    <submittedName>
        <fullName evidence="1">Clan AA aspartic protease, TIGR02281 family</fullName>
    </submittedName>
</protein>
<name>A0A1G7G8E5_9FLAO</name>